<protein>
    <submittedName>
        <fullName evidence="1">Uncharacterized protein</fullName>
    </submittedName>
</protein>
<gene>
    <name evidence="1" type="ORF">Csa_1G096080</name>
</gene>
<dbReference type="AlphaFoldDB" id="A0A0A0LSK8"/>
<name>A0A0A0LSK8_CUCSA</name>
<dbReference type="Proteomes" id="UP000029981">
    <property type="component" value="Chromosome 1"/>
</dbReference>
<organism evidence="1 2">
    <name type="scientific">Cucumis sativus</name>
    <name type="common">Cucumber</name>
    <dbReference type="NCBI Taxonomy" id="3659"/>
    <lineage>
        <taxon>Eukaryota</taxon>
        <taxon>Viridiplantae</taxon>
        <taxon>Streptophyta</taxon>
        <taxon>Embryophyta</taxon>
        <taxon>Tracheophyta</taxon>
        <taxon>Spermatophyta</taxon>
        <taxon>Magnoliopsida</taxon>
        <taxon>eudicotyledons</taxon>
        <taxon>Gunneridae</taxon>
        <taxon>Pentapetalae</taxon>
        <taxon>rosids</taxon>
        <taxon>fabids</taxon>
        <taxon>Cucurbitales</taxon>
        <taxon>Cucurbitaceae</taxon>
        <taxon>Benincaseae</taxon>
        <taxon>Cucumis</taxon>
    </lineage>
</organism>
<evidence type="ECO:0000313" key="2">
    <source>
        <dbReference type="Proteomes" id="UP000029981"/>
    </source>
</evidence>
<accession>A0A0A0LSK8</accession>
<dbReference type="EMBL" id="CM002922">
    <property type="protein sequence ID" value="KGN64773.1"/>
    <property type="molecule type" value="Genomic_DNA"/>
</dbReference>
<reference evidence="1 2" key="2">
    <citation type="journal article" date="2009" name="PLoS ONE">
        <title>An integrated genetic and cytogenetic map of the cucumber genome.</title>
        <authorList>
            <person name="Ren Y."/>
            <person name="Zhang Z."/>
            <person name="Liu J."/>
            <person name="Staub J.E."/>
            <person name="Han Y."/>
            <person name="Cheng Z."/>
            <person name="Li X."/>
            <person name="Lu J."/>
            <person name="Miao H."/>
            <person name="Kang H."/>
            <person name="Xie B."/>
            <person name="Gu X."/>
            <person name="Wang X."/>
            <person name="Du Y."/>
            <person name="Jin W."/>
            <person name="Huang S."/>
        </authorList>
    </citation>
    <scope>NUCLEOTIDE SEQUENCE [LARGE SCALE GENOMIC DNA]</scope>
    <source>
        <strain evidence="2">cv. 9930</strain>
    </source>
</reference>
<reference evidence="1 2" key="3">
    <citation type="journal article" date="2010" name="BMC Genomics">
        <title>Transcriptome sequencing and comparative analysis of cucumber flowers with different sex types.</title>
        <authorList>
            <person name="Guo S."/>
            <person name="Zheng Y."/>
            <person name="Joung J.G."/>
            <person name="Liu S."/>
            <person name="Zhang Z."/>
            <person name="Crasta O.R."/>
            <person name="Sobral B.W."/>
            <person name="Xu Y."/>
            <person name="Huang S."/>
            <person name="Fei Z."/>
        </authorList>
    </citation>
    <scope>NUCLEOTIDE SEQUENCE [LARGE SCALE GENOMIC DNA]</scope>
    <source>
        <strain evidence="2">cv. 9930</strain>
    </source>
</reference>
<reference evidence="1 2" key="4">
    <citation type="journal article" date="2011" name="BMC Genomics">
        <title>RNA-Seq improves annotation of protein-coding genes in the cucumber genome.</title>
        <authorList>
            <person name="Li Z."/>
            <person name="Zhang Z."/>
            <person name="Yan P."/>
            <person name="Huang S."/>
            <person name="Fei Z."/>
            <person name="Lin K."/>
        </authorList>
    </citation>
    <scope>NUCLEOTIDE SEQUENCE [LARGE SCALE GENOMIC DNA]</scope>
    <source>
        <strain evidence="2">cv. 9930</strain>
    </source>
</reference>
<proteinExistence type="predicted"/>
<evidence type="ECO:0000313" key="1">
    <source>
        <dbReference type="EMBL" id="KGN64773.1"/>
    </source>
</evidence>
<sequence length="63" mass="7450">METIGTGLPVRTRRCRSGQRRGETVVSGWVWTEQRGEKRETAGDADLDDGCERRAWRFWLRRR</sequence>
<keyword evidence="2" id="KW-1185">Reference proteome</keyword>
<reference evidence="1 2" key="1">
    <citation type="journal article" date="2009" name="Nat. Genet.">
        <title>The genome of the cucumber, Cucumis sativus L.</title>
        <authorList>
            <person name="Huang S."/>
            <person name="Li R."/>
            <person name="Zhang Z."/>
            <person name="Li L."/>
            <person name="Gu X."/>
            <person name="Fan W."/>
            <person name="Lucas W.J."/>
            <person name="Wang X."/>
            <person name="Xie B."/>
            <person name="Ni P."/>
            <person name="Ren Y."/>
            <person name="Zhu H."/>
            <person name="Li J."/>
            <person name="Lin K."/>
            <person name="Jin W."/>
            <person name="Fei Z."/>
            <person name="Li G."/>
            <person name="Staub J."/>
            <person name="Kilian A."/>
            <person name="van der Vossen E.A."/>
            <person name="Wu Y."/>
            <person name="Guo J."/>
            <person name="He J."/>
            <person name="Jia Z."/>
            <person name="Ren Y."/>
            <person name="Tian G."/>
            <person name="Lu Y."/>
            <person name="Ruan J."/>
            <person name="Qian W."/>
            <person name="Wang M."/>
            <person name="Huang Q."/>
            <person name="Li B."/>
            <person name="Xuan Z."/>
            <person name="Cao J."/>
            <person name="Asan"/>
            <person name="Wu Z."/>
            <person name="Zhang J."/>
            <person name="Cai Q."/>
            <person name="Bai Y."/>
            <person name="Zhao B."/>
            <person name="Han Y."/>
            <person name="Li Y."/>
            <person name="Li X."/>
            <person name="Wang S."/>
            <person name="Shi Q."/>
            <person name="Liu S."/>
            <person name="Cho W.K."/>
            <person name="Kim J.Y."/>
            <person name="Xu Y."/>
            <person name="Heller-Uszynska K."/>
            <person name="Miao H."/>
            <person name="Cheng Z."/>
            <person name="Zhang S."/>
            <person name="Wu J."/>
            <person name="Yang Y."/>
            <person name="Kang H."/>
            <person name="Li M."/>
            <person name="Liang H."/>
            <person name="Ren X."/>
            <person name="Shi Z."/>
            <person name="Wen M."/>
            <person name="Jian M."/>
            <person name="Yang H."/>
            <person name="Zhang G."/>
            <person name="Yang Z."/>
            <person name="Chen R."/>
            <person name="Liu S."/>
            <person name="Li J."/>
            <person name="Ma L."/>
            <person name="Liu H."/>
            <person name="Zhou Y."/>
            <person name="Zhao J."/>
            <person name="Fang X."/>
            <person name="Li G."/>
            <person name="Fang L."/>
            <person name="Li Y."/>
            <person name="Liu D."/>
            <person name="Zheng H."/>
            <person name="Zhang Y."/>
            <person name="Qin N."/>
            <person name="Li Z."/>
            <person name="Yang G."/>
            <person name="Yang S."/>
            <person name="Bolund L."/>
            <person name="Kristiansen K."/>
            <person name="Zheng H."/>
            <person name="Li S."/>
            <person name="Zhang X."/>
            <person name="Yang H."/>
            <person name="Wang J."/>
            <person name="Sun R."/>
            <person name="Zhang B."/>
            <person name="Jiang S."/>
            <person name="Wang J."/>
            <person name="Du Y."/>
            <person name="Li S."/>
        </authorList>
    </citation>
    <scope>NUCLEOTIDE SEQUENCE [LARGE SCALE GENOMIC DNA]</scope>
    <source>
        <strain evidence="2">cv. 9930</strain>
    </source>
</reference>
<dbReference type="Gramene" id="KGN64773">
    <property type="protein sequence ID" value="KGN64773"/>
    <property type="gene ID" value="Csa_1G096080"/>
</dbReference>